<keyword evidence="4" id="KW-1185">Reference proteome</keyword>
<dbReference type="GO" id="GO:0048038">
    <property type="term" value="F:quinone binding"/>
    <property type="evidence" value="ECO:0007669"/>
    <property type="project" value="UniProtKB-UniRule"/>
</dbReference>
<dbReference type="InterPro" id="IPR042106">
    <property type="entry name" value="Nuo/plastoQ_OxRdtase_6_NuoJ"/>
</dbReference>
<comment type="similarity">
    <text evidence="1 2">Belongs to the complex I subunit 6 family.</text>
</comment>
<dbReference type="PANTHER" id="PTHR33269:SF17">
    <property type="entry name" value="NADH-UBIQUINONE OXIDOREDUCTASE CHAIN 6"/>
    <property type="match status" value="1"/>
</dbReference>
<dbReference type="PANTHER" id="PTHR33269">
    <property type="entry name" value="NADH-UBIQUINONE OXIDOREDUCTASE CHAIN 6"/>
    <property type="match status" value="1"/>
</dbReference>
<dbReference type="GO" id="GO:0008137">
    <property type="term" value="F:NADH dehydrogenase (ubiquinone) activity"/>
    <property type="evidence" value="ECO:0007669"/>
    <property type="project" value="UniProtKB-UniRule"/>
</dbReference>
<keyword evidence="2" id="KW-0472">Membrane</keyword>
<dbReference type="Pfam" id="PF00499">
    <property type="entry name" value="Oxidored_q3"/>
    <property type="match status" value="1"/>
</dbReference>
<comment type="function">
    <text evidence="2">NDH-1 shuttles electrons from NADH, via FMN and iron-sulfur (Fe-S) centers, to quinones in the respiratory chain. Couples the redox reaction to proton translocation (for every two electrons transferred, four hydrogen ions are translocated across the cytoplasmic membrane), and thus conserves the redox energy in a proton gradient.</text>
</comment>
<comment type="catalytic activity">
    <reaction evidence="2">
        <text>a quinone + NADH + 5 H(+)(in) = a quinol + NAD(+) + 4 H(+)(out)</text>
        <dbReference type="Rhea" id="RHEA:57888"/>
        <dbReference type="ChEBI" id="CHEBI:15378"/>
        <dbReference type="ChEBI" id="CHEBI:24646"/>
        <dbReference type="ChEBI" id="CHEBI:57540"/>
        <dbReference type="ChEBI" id="CHEBI:57945"/>
        <dbReference type="ChEBI" id="CHEBI:132124"/>
    </reaction>
</comment>
<keyword evidence="2" id="KW-0874">Quinone</keyword>
<dbReference type="OrthoDB" id="1078059at2"/>
<feature type="transmembrane region" description="Helical" evidence="2">
    <location>
        <begin position="32"/>
        <end position="53"/>
    </location>
</feature>
<evidence type="ECO:0000256" key="1">
    <source>
        <dbReference type="ARBA" id="ARBA00005698"/>
    </source>
</evidence>
<name>A0A2N0VLB3_9BACT</name>
<feature type="transmembrane region" description="Helical" evidence="2">
    <location>
        <begin position="138"/>
        <end position="159"/>
    </location>
</feature>
<keyword evidence="2" id="KW-0812">Transmembrane</keyword>
<proteinExistence type="inferred from homology"/>
<keyword evidence="2" id="KW-1133">Transmembrane helix</keyword>
<dbReference type="RefSeq" id="WP_101072303.1">
    <property type="nucleotide sequence ID" value="NZ_PISP01000001.1"/>
</dbReference>
<evidence type="ECO:0000313" key="3">
    <source>
        <dbReference type="EMBL" id="PKD44976.1"/>
    </source>
</evidence>
<dbReference type="InterPro" id="IPR001457">
    <property type="entry name" value="NADH_UbQ/plastoQ_OxRdtase_su6"/>
</dbReference>
<sequence length="169" mass="18211">MELTAILFYLFSLVTIGSASVMVFSKNVVHSAFALMFTLIGVAALYALLYADFLAATQLLVYVGGILILILFGLMLTGQGHTVSFKSVTVNMVPATVLSIAAGVLLIYAFVTTGWNVIEPIERDETVYEMGMMLMGSYILPFIVIGVLLLIAIIGAILMSTRISTENTN</sequence>
<dbReference type="EMBL" id="PISP01000001">
    <property type="protein sequence ID" value="PKD44976.1"/>
    <property type="molecule type" value="Genomic_DNA"/>
</dbReference>
<gene>
    <name evidence="3" type="ORF">CWD77_05820</name>
</gene>
<dbReference type="AlphaFoldDB" id="A0A2N0VLB3"/>
<feature type="transmembrane region" description="Helical" evidence="2">
    <location>
        <begin position="97"/>
        <end position="118"/>
    </location>
</feature>
<protein>
    <recommendedName>
        <fullName evidence="2">NADH-quinone oxidoreductase subunit J</fullName>
        <ecNumber evidence="2">7.1.1.-</ecNumber>
    </recommendedName>
</protein>
<evidence type="ECO:0000313" key="4">
    <source>
        <dbReference type="Proteomes" id="UP000233398"/>
    </source>
</evidence>
<accession>A0A2N0VLB3</accession>
<comment type="caution">
    <text evidence="3">The sequence shown here is derived from an EMBL/GenBank/DDBJ whole genome shotgun (WGS) entry which is preliminary data.</text>
</comment>
<keyword evidence="2" id="KW-1003">Cell membrane</keyword>
<evidence type="ECO:0000256" key="2">
    <source>
        <dbReference type="RuleBase" id="RU004429"/>
    </source>
</evidence>
<feature type="transmembrane region" description="Helical" evidence="2">
    <location>
        <begin position="59"/>
        <end position="76"/>
    </location>
</feature>
<dbReference type="Proteomes" id="UP000233398">
    <property type="component" value="Unassembled WGS sequence"/>
</dbReference>
<organism evidence="3 4">
    <name type="scientific">Rhodohalobacter barkolensis</name>
    <dbReference type="NCBI Taxonomy" id="2053187"/>
    <lineage>
        <taxon>Bacteria</taxon>
        <taxon>Pseudomonadati</taxon>
        <taxon>Balneolota</taxon>
        <taxon>Balneolia</taxon>
        <taxon>Balneolales</taxon>
        <taxon>Balneolaceae</taxon>
        <taxon>Rhodohalobacter</taxon>
    </lineage>
</organism>
<reference evidence="3 4" key="1">
    <citation type="submission" date="2017-11" db="EMBL/GenBank/DDBJ databases">
        <title>Rhodohalobacter 15182 sp. nov., isolated from a salt lake.</title>
        <authorList>
            <person name="Han S."/>
        </authorList>
    </citation>
    <scope>NUCLEOTIDE SEQUENCE [LARGE SCALE GENOMIC DNA]</scope>
    <source>
        <strain evidence="3 4">15182</strain>
    </source>
</reference>
<dbReference type="GO" id="GO:0005886">
    <property type="term" value="C:plasma membrane"/>
    <property type="evidence" value="ECO:0007669"/>
    <property type="project" value="UniProtKB-SubCell"/>
</dbReference>
<comment type="subcellular location">
    <subcellularLocation>
        <location evidence="2">Cell membrane</location>
        <topology evidence="2">Multi-pass membrane protein</topology>
    </subcellularLocation>
</comment>
<dbReference type="EC" id="7.1.1.-" evidence="2"/>
<dbReference type="Gene3D" id="1.20.120.1200">
    <property type="entry name" value="NADH-ubiquinone/plastoquinone oxidoreductase chain 6, subunit NuoJ"/>
    <property type="match status" value="1"/>
</dbReference>
<keyword evidence="2" id="KW-0520">NAD</keyword>
<feature type="transmembrane region" description="Helical" evidence="2">
    <location>
        <begin position="6"/>
        <end position="25"/>
    </location>
</feature>